<evidence type="ECO:0000259" key="6">
    <source>
        <dbReference type="Pfam" id="PF08241"/>
    </source>
</evidence>
<evidence type="ECO:0000256" key="2">
    <source>
        <dbReference type="ARBA" id="ARBA00022679"/>
    </source>
</evidence>
<comment type="caution">
    <text evidence="7">The sequence shown here is derived from an EMBL/GenBank/DDBJ whole genome shotgun (WGS) entry which is preliminary data.</text>
</comment>
<evidence type="ECO:0000313" key="7">
    <source>
        <dbReference type="EMBL" id="MBS7824961.1"/>
    </source>
</evidence>
<evidence type="ECO:0000256" key="5">
    <source>
        <dbReference type="HAMAP-Rule" id="MF_00472"/>
    </source>
</evidence>
<dbReference type="InterPro" id="IPR029063">
    <property type="entry name" value="SAM-dependent_MTases_sf"/>
</dbReference>
<dbReference type="EC" id="2.1.1.222" evidence="5"/>
<dbReference type="GO" id="GO:0032259">
    <property type="term" value="P:methylation"/>
    <property type="evidence" value="ECO:0007669"/>
    <property type="project" value="UniProtKB-KW"/>
</dbReference>
<feature type="binding site" evidence="5">
    <location>
        <position position="74"/>
    </location>
    <ligand>
        <name>S-adenosyl-L-methionine</name>
        <dbReference type="ChEBI" id="CHEBI:59789"/>
    </ligand>
</feature>
<dbReference type="GO" id="GO:0010420">
    <property type="term" value="F:polyprenyldihydroxybenzoate methyltransferase activity"/>
    <property type="evidence" value="ECO:0007669"/>
    <property type="project" value="InterPro"/>
</dbReference>
<gene>
    <name evidence="5 7" type="primary">ubiG</name>
    <name evidence="7" type="ORF">J7561_07055</name>
</gene>
<comment type="catalytic activity">
    <reaction evidence="5">
        <text>a 3-(all-trans-polyprenyl)benzene-1,2-diol + S-adenosyl-L-methionine = a 2-methoxy-6-(all-trans-polyprenyl)phenol + S-adenosyl-L-homocysteine + H(+)</text>
        <dbReference type="Rhea" id="RHEA:31411"/>
        <dbReference type="Rhea" id="RHEA-COMP:9550"/>
        <dbReference type="Rhea" id="RHEA-COMP:9551"/>
        <dbReference type="ChEBI" id="CHEBI:15378"/>
        <dbReference type="ChEBI" id="CHEBI:57856"/>
        <dbReference type="ChEBI" id="CHEBI:59789"/>
        <dbReference type="ChEBI" id="CHEBI:62729"/>
        <dbReference type="ChEBI" id="CHEBI:62731"/>
        <dbReference type="EC" id="2.1.1.222"/>
    </reaction>
</comment>
<dbReference type="EMBL" id="JAGIBU010000005">
    <property type="protein sequence ID" value="MBS7824961.1"/>
    <property type="molecule type" value="Genomic_DNA"/>
</dbReference>
<dbReference type="AlphaFoldDB" id="A0AB35C0R2"/>
<comment type="function">
    <text evidence="5">O-methyltransferase that catalyzes the 2 O-methylation steps in the ubiquinone biosynthetic pathway.</text>
</comment>
<dbReference type="RefSeq" id="WP_213404105.1">
    <property type="nucleotide sequence ID" value="NZ_JAGIBT010000006.1"/>
</dbReference>
<dbReference type="GO" id="GO:0061542">
    <property type="term" value="F:3-demethylubiquinol 3-O-methyltransferase activity"/>
    <property type="evidence" value="ECO:0007669"/>
    <property type="project" value="UniProtKB-UniRule"/>
</dbReference>
<sequence length="238" mass="26338">MDNVSQDEISKFNQHDWWTPNGSFQTLHDINPTRFEFITEHANLHGIKALDVGCGGGIIAEGLAKRGATTTAVDLAIGALEVAREHAKISGLDIDYQLSTVEALADLQPNTYDVVTCLEMLEHVPDPQSILDACSKLLKPGGKLFLSTINRTFKAKQLVIFAAETVLKIVPKGTHEFDKFITPFELYTYCENAGLAVKDSRGMSFNPFNRVAYLTKDLSMNYLLYAQKPALAAKEEEK</sequence>
<evidence type="ECO:0000256" key="4">
    <source>
        <dbReference type="ARBA" id="ARBA00022691"/>
    </source>
</evidence>
<name>A0AB35C0R2_9GAMM</name>
<comment type="catalytic activity">
    <reaction evidence="5">
        <text>a 3-demethylubiquinol + S-adenosyl-L-methionine = a ubiquinol + S-adenosyl-L-homocysteine + H(+)</text>
        <dbReference type="Rhea" id="RHEA:44380"/>
        <dbReference type="Rhea" id="RHEA-COMP:9566"/>
        <dbReference type="Rhea" id="RHEA-COMP:10914"/>
        <dbReference type="ChEBI" id="CHEBI:15378"/>
        <dbReference type="ChEBI" id="CHEBI:17976"/>
        <dbReference type="ChEBI" id="CHEBI:57856"/>
        <dbReference type="ChEBI" id="CHEBI:59789"/>
        <dbReference type="ChEBI" id="CHEBI:84422"/>
        <dbReference type="EC" id="2.1.1.64"/>
    </reaction>
</comment>
<dbReference type="Gene3D" id="3.40.50.150">
    <property type="entry name" value="Vaccinia Virus protein VP39"/>
    <property type="match status" value="1"/>
</dbReference>
<feature type="domain" description="Methyltransferase type 11" evidence="6">
    <location>
        <begin position="50"/>
        <end position="146"/>
    </location>
</feature>
<feature type="binding site" evidence="5">
    <location>
        <position position="118"/>
    </location>
    <ligand>
        <name>S-adenosyl-L-methionine</name>
        <dbReference type="ChEBI" id="CHEBI:59789"/>
    </ligand>
</feature>
<accession>A0AB35C0R2</accession>
<dbReference type="Pfam" id="PF08241">
    <property type="entry name" value="Methyltransf_11"/>
    <property type="match status" value="1"/>
</dbReference>
<keyword evidence="3 5" id="KW-0831">Ubiquinone biosynthesis</keyword>
<dbReference type="SUPFAM" id="SSF53335">
    <property type="entry name" value="S-adenosyl-L-methionine-dependent methyltransferases"/>
    <property type="match status" value="1"/>
</dbReference>
<evidence type="ECO:0000313" key="8">
    <source>
        <dbReference type="Proteomes" id="UP000680020"/>
    </source>
</evidence>
<reference evidence="7" key="1">
    <citation type="submission" date="2021-03" db="EMBL/GenBank/DDBJ databases">
        <title>Identification and antibiotic profiling of Wohlfahrtiimonas chitiniclastica, an underestimated human pathogen.</title>
        <authorList>
            <person name="Kopf A."/>
            <person name="Bunk B."/>
            <person name="Coldewey S."/>
            <person name="Gunzer F."/>
            <person name="Riedel T."/>
            <person name="Schroettner P."/>
        </authorList>
    </citation>
    <scope>NUCLEOTIDE SEQUENCE</scope>
    <source>
        <strain evidence="7">DSM 100917</strain>
    </source>
</reference>
<dbReference type="Proteomes" id="UP000680020">
    <property type="component" value="Unassembled WGS sequence"/>
</dbReference>
<dbReference type="GO" id="GO:0102208">
    <property type="term" value="F:2-polyprenyl-6-hydroxyphenol methylase activity"/>
    <property type="evidence" value="ECO:0007669"/>
    <property type="project" value="UniProtKB-EC"/>
</dbReference>
<feature type="binding site" evidence="5">
    <location>
        <position position="34"/>
    </location>
    <ligand>
        <name>S-adenosyl-L-methionine</name>
        <dbReference type="ChEBI" id="CHEBI:59789"/>
    </ligand>
</feature>
<dbReference type="PANTHER" id="PTHR43464:SF19">
    <property type="entry name" value="UBIQUINONE BIOSYNTHESIS O-METHYLTRANSFERASE, MITOCHONDRIAL"/>
    <property type="match status" value="1"/>
</dbReference>
<dbReference type="InterPro" id="IPR010233">
    <property type="entry name" value="UbiG_MeTrfase"/>
</dbReference>
<dbReference type="EC" id="2.1.1.64" evidence="5"/>
<proteinExistence type="inferred from homology"/>
<dbReference type="CDD" id="cd02440">
    <property type="entry name" value="AdoMet_MTases"/>
    <property type="match status" value="1"/>
</dbReference>
<keyword evidence="4 5" id="KW-0949">S-adenosyl-L-methionine</keyword>
<evidence type="ECO:0000256" key="3">
    <source>
        <dbReference type="ARBA" id="ARBA00022688"/>
    </source>
</evidence>
<dbReference type="InterPro" id="IPR013216">
    <property type="entry name" value="Methyltransf_11"/>
</dbReference>
<dbReference type="PANTHER" id="PTHR43464">
    <property type="entry name" value="METHYLTRANSFERASE"/>
    <property type="match status" value="1"/>
</dbReference>
<dbReference type="NCBIfam" id="TIGR01983">
    <property type="entry name" value="UbiG"/>
    <property type="match status" value="1"/>
</dbReference>
<feature type="binding site" evidence="5">
    <location>
        <position position="53"/>
    </location>
    <ligand>
        <name>S-adenosyl-L-methionine</name>
        <dbReference type="ChEBI" id="CHEBI:59789"/>
    </ligand>
</feature>
<comment type="pathway">
    <text evidence="5">Cofactor biosynthesis; ubiquinone biosynthesis.</text>
</comment>
<protein>
    <recommendedName>
        <fullName evidence="5">Ubiquinone biosynthesis O-methyltransferase</fullName>
    </recommendedName>
    <alternativeName>
        <fullName evidence="5">2-polyprenyl-6-hydroxyphenol methylase</fullName>
        <ecNumber evidence="5">2.1.1.222</ecNumber>
    </alternativeName>
    <alternativeName>
        <fullName evidence="5">3-demethylubiquinone 3-O-methyltransferase</fullName>
        <ecNumber evidence="5">2.1.1.64</ecNumber>
    </alternativeName>
</protein>
<keyword evidence="1 5" id="KW-0489">Methyltransferase</keyword>
<organism evidence="7 8">
    <name type="scientific">Wohlfahrtiimonas chitiniclastica</name>
    <dbReference type="NCBI Taxonomy" id="400946"/>
    <lineage>
        <taxon>Bacteria</taxon>
        <taxon>Pseudomonadati</taxon>
        <taxon>Pseudomonadota</taxon>
        <taxon>Gammaproteobacteria</taxon>
        <taxon>Cardiobacteriales</taxon>
        <taxon>Ignatzschineriaceae</taxon>
        <taxon>Wohlfahrtiimonas</taxon>
    </lineage>
</organism>
<keyword evidence="2 5" id="KW-0808">Transferase</keyword>
<evidence type="ECO:0000256" key="1">
    <source>
        <dbReference type="ARBA" id="ARBA00022603"/>
    </source>
</evidence>
<comment type="similarity">
    <text evidence="5">Belongs to the methyltransferase superfamily. UbiG/COQ3 family.</text>
</comment>
<dbReference type="HAMAP" id="MF_00472">
    <property type="entry name" value="UbiG"/>
    <property type="match status" value="1"/>
</dbReference>